<dbReference type="Gene3D" id="3.40.30.10">
    <property type="entry name" value="Glutaredoxin"/>
    <property type="match status" value="1"/>
</dbReference>
<dbReference type="Proteomes" id="UP001500740">
    <property type="component" value="Unassembled WGS sequence"/>
</dbReference>
<organism evidence="1 2">
    <name type="scientific">Alkalibacillus silvisoli</name>
    <dbReference type="NCBI Taxonomy" id="392823"/>
    <lineage>
        <taxon>Bacteria</taxon>
        <taxon>Bacillati</taxon>
        <taxon>Bacillota</taxon>
        <taxon>Bacilli</taxon>
        <taxon>Bacillales</taxon>
        <taxon>Bacillaceae</taxon>
        <taxon>Alkalibacillus</taxon>
    </lineage>
</organism>
<gene>
    <name evidence="1" type="ORF">GCM10008935_19980</name>
</gene>
<dbReference type="RefSeq" id="WP_343783406.1">
    <property type="nucleotide sequence ID" value="NZ_BAAACZ010000016.1"/>
</dbReference>
<keyword evidence="2" id="KW-1185">Reference proteome</keyword>
<sequence length="80" mass="9239">MARSIIVYTQSACGHCQRQIDWMVENQIPFEQREISNEIFRTEFLNMNGEGTPLTVIKNNNASEVITGFNKETLTNKFLK</sequence>
<reference evidence="2" key="1">
    <citation type="journal article" date="2019" name="Int. J. Syst. Evol. Microbiol.">
        <title>The Global Catalogue of Microorganisms (GCM) 10K type strain sequencing project: providing services to taxonomists for standard genome sequencing and annotation.</title>
        <authorList>
            <consortium name="The Broad Institute Genomics Platform"/>
            <consortium name="The Broad Institute Genome Sequencing Center for Infectious Disease"/>
            <person name="Wu L."/>
            <person name="Ma J."/>
        </authorList>
    </citation>
    <scope>NUCLEOTIDE SEQUENCE [LARGE SCALE GENOMIC DNA]</scope>
    <source>
        <strain evidence="2">JCM 14193</strain>
    </source>
</reference>
<proteinExistence type="predicted"/>
<dbReference type="EMBL" id="BAAACZ010000016">
    <property type="protein sequence ID" value="GAA0464243.1"/>
    <property type="molecule type" value="Genomic_DNA"/>
</dbReference>
<dbReference type="InterPro" id="IPR036249">
    <property type="entry name" value="Thioredoxin-like_sf"/>
</dbReference>
<dbReference type="SUPFAM" id="SSF52833">
    <property type="entry name" value="Thioredoxin-like"/>
    <property type="match status" value="1"/>
</dbReference>
<evidence type="ECO:0000313" key="1">
    <source>
        <dbReference type="EMBL" id="GAA0464243.1"/>
    </source>
</evidence>
<name>A0ABP3JVQ9_9BACI</name>
<accession>A0ABP3JVQ9</accession>
<evidence type="ECO:0000313" key="2">
    <source>
        <dbReference type="Proteomes" id="UP001500740"/>
    </source>
</evidence>
<evidence type="ECO:0008006" key="3">
    <source>
        <dbReference type="Google" id="ProtNLM"/>
    </source>
</evidence>
<comment type="caution">
    <text evidence="1">The sequence shown here is derived from an EMBL/GenBank/DDBJ whole genome shotgun (WGS) entry which is preliminary data.</text>
</comment>
<protein>
    <recommendedName>
        <fullName evidence="3">Glutaredoxin family protein</fullName>
    </recommendedName>
</protein>